<evidence type="ECO:0000313" key="3">
    <source>
        <dbReference type="Proteomes" id="UP000002029"/>
    </source>
</evidence>
<dbReference type="eggNOG" id="ENOG50325JU">
    <property type="taxonomic scope" value="Bacteria"/>
</dbReference>
<dbReference type="EMBL" id="CP001814">
    <property type="protein sequence ID" value="ACZ86064.1"/>
    <property type="molecule type" value="Genomic_DNA"/>
</dbReference>
<reference evidence="2 3" key="1">
    <citation type="journal article" date="2010" name="Stand. Genomic Sci.">
        <title>Complete genome sequence of Streptosporangium roseum type strain (NI 9100).</title>
        <authorList>
            <person name="Nolan M."/>
            <person name="Sikorski J."/>
            <person name="Jando M."/>
            <person name="Lucas S."/>
            <person name="Lapidus A."/>
            <person name="Glavina Del Rio T."/>
            <person name="Chen F."/>
            <person name="Tice H."/>
            <person name="Pitluck S."/>
            <person name="Cheng J.F."/>
            <person name="Chertkov O."/>
            <person name="Sims D."/>
            <person name="Meincke L."/>
            <person name="Brettin T."/>
            <person name="Han C."/>
            <person name="Detter J.C."/>
            <person name="Bruce D."/>
            <person name="Goodwin L."/>
            <person name="Land M."/>
            <person name="Hauser L."/>
            <person name="Chang Y.J."/>
            <person name="Jeffries C.D."/>
            <person name="Ivanova N."/>
            <person name="Mavromatis K."/>
            <person name="Mikhailova N."/>
            <person name="Chen A."/>
            <person name="Palaniappan K."/>
            <person name="Chain P."/>
            <person name="Rohde M."/>
            <person name="Goker M."/>
            <person name="Bristow J."/>
            <person name="Eisen J.A."/>
            <person name="Markowitz V."/>
            <person name="Hugenholtz P."/>
            <person name="Kyrpides N.C."/>
            <person name="Klenk H.P."/>
        </authorList>
    </citation>
    <scope>NUCLEOTIDE SEQUENCE [LARGE SCALE GENOMIC DNA]</scope>
    <source>
        <strain evidence="3">ATCC 12428 / DSM 43021 / JCM 3005 / NI 9100</strain>
    </source>
</reference>
<protein>
    <submittedName>
        <fullName evidence="2">Uncharacterized protein</fullName>
    </submittedName>
</protein>
<dbReference type="KEGG" id="sro:Sros_3117"/>
<accession>D2BBJ5</accession>
<organism evidence="2 3">
    <name type="scientific">Streptosporangium roseum (strain ATCC 12428 / DSM 43021 / JCM 3005 / KCTC 9067 / NCIMB 10171 / NRRL 2505 / NI 9100)</name>
    <dbReference type="NCBI Taxonomy" id="479432"/>
    <lineage>
        <taxon>Bacteria</taxon>
        <taxon>Bacillati</taxon>
        <taxon>Actinomycetota</taxon>
        <taxon>Actinomycetes</taxon>
        <taxon>Streptosporangiales</taxon>
        <taxon>Streptosporangiaceae</taxon>
        <taxon>Streptosporangium</taxon>
    </lineage>
</organism>
<feature type="transmembrane region" description="Helical" evidence="1">
    <location>
        <begin position="104"/>
        <end position="128"/>
    </location>
</feature>
<dbReference type="Proteomes" id="UP000002029">
    <property type="component" value="Chromosome"/>
</dbReference>
<keyword evidence="1" id="KW-1133">Transmembrane helix</keyword>
<feature type="transmembrane region" description="Helical" evidence="1">
    <location>
        <begin position="62"/>
        <end position="92"/>
    </location>
</feature>
<proteinExistence type="predicted"/>
<sequence>MAAQAGLNPGHEGWNDLLSGRLDGQIASARGWVGAIAFILTAEAAVLAALGGRLNRRFTIGGLVLCTAAGMVYLMSLALAVLSTYMIVLYPSGDVDLGLLFPDWYFPALIVIAIVALTALTVWLSAAVRDASAS</sequence>
<name>D2BBJ5_STRRD</name>
<evidence type="ECO:0000313" key="2">
    <source>
        <dbReference type="EMBL" id="ACZ86064.1"/>
    </source>
</evidence>
<dbReference type="HOGENOM" id="CLU_1895064_0_0_11"/>
<keyword evidence="1" id="KW-0472">Membrane</keyword>
<dbReference type="AlphaFoldDB" id="D2BBJ5"/>
<keyword evidence="3" id="KW-1185">Reference proteome</keyword>
<feature type="transmembrane region" description="Helical" evidence="1">
    <location>
        <begin position="31"/>
        <end position="50"/>
    </location>
</feature>
<dbReference type="OrthoDB" id="3542904at2"/>
<dbReference type="RefSeq" id="WP_012889809.1">
    <property type="nucleotide sequence ID" value="NC_013595.1"/>
</dbReference>
<keyword evidence="1" id="KW-0812">Transmembrane</keyword>
<gene>
    <name evidence="2" type="ordered locus">Sros_3117</name>
</gene>
<evidence type="ECO:0000256" key="1">
    <source>
        <dbReference type="SAM" id="Phobius"/>
    </source>
</evidence>